<evidence type="ECO:0000313" key="1">
    <source>
        <dbReference type="EMBL" id="MPC88124.1"/>
    </source>
</evidence>
<dbReference type="Proteomes" id="UP000324222">
    <property type="component" value="Unassembled WGS sequence"/>
</dbReference>
<proteinExistence type="predicted"/>
<reference evidence="1 2" key="1">
    <citation type="submission" date="2019-05" db="EMBL/GenBank/DDBJ databases">
        <title>Another draft genome of Portunus trituberculatus and its Hox gene families provides insights of decapod evolution.</title>
        <authorList>
            <person name="Jeong J.-H."/>
            <person name="Song I."/>
            <person name="Kim S."/>
            <person name="Choi T."/>
            <person name="Kim D."/>
            <person name="Ryu S."/>
            <person name="Kim W."/>
        </authorList>
    </citation>
    <scope>NUCLEOTIDE SEQUENCE [LARGE SCALE GENOMIC DNA]</scope>
    <source>
        <tissue evidence="1">Muscle</tissue>
    </source>
</reference>
<sequence>MGGTAAQDLLLAKSVTEYAGGVYIWCGYKETTTWLFPRVSGKDGRGQHLTNQRAGAAGPPGVYKPRARAEDGIVRLRLPRNKWS</sequence>
<evidence type="ECO:0000313" key="2">
    <source>
        <dbReference type="Proteomes" id="UP000324222"/>
    </source>
</evidence>
<comment type="caution">
    <text evidence="1">The sequence shown here is derived from an EMBL/GenBank/DDBJ whole genome shotgun (WGS) entry which is preliminary data.</text>
</comment>
<accession>A0A5B7J6N4</accession>
<gene>
    <name evidence="1" type="ORF">E2C01_083017</name>
</gene>
<keyword evidence="2" id="KW-1185">Reference proteome</keyword>
<dbReference type="EMBL" id="VSRR010076744">
    <property type="protein sequence ID" value="MPC88124.1"/>
    <property type="molecule type" value="Genomic_DNA"/>
</dbReference>
<organism evidence="1 2">
    <name type="scientific">Portunus trituberculatus</name>
    <name type="common">Swimming crab</name>
    <name type="synonym">Neptunus trituberculatus</name>
    <dbReference type="NCBI Taxonomy" id="210409"/>
    <lineage>
        <taxon>Eukaryota</taxon>
        <taxon>Metazoa</taxon>
        <taxon>Ecdysozoa</taxon>
        <taxon>Arthropoda</taxon>
        <taxon>Crustacea</taxon>
        <taxon>Multicrustacea</taxon>
        <taxon>Malacostraca</taxon>
        <taxon>Eumalacostraca</taxon>
        <taxon>Eucarida</taxon>
        <taxon>Decapoda</taxon>
        <taxon>Pleocyemata</taxon>
        <taxon>Brachyura</taxon>
        <taxon>Eubrachyura</taxon>
        <taxon>Portunoidea</taxon>
        <taxon>Portunidae</taxon>
        <taxon>Portuninae</taxon>
        <taxon>Portunus</taxon>
    </lineage>
</organism>
<protein>
    <submittedName>
        <fullName evidence="1">Uncharacterized protein</fullName>
    </submittedName>
</protein>
<name>A0A5B7J6N4_PORTR</name>
<dbReference type="AlphaFoldDB" id="A0A5B7J6N4"/>